<feature type="domain" description="PAC" evidence="3">
    <location>
        <begin position="375"/>
        <end position="427"/>
    </location>
</feature>
<evidence type="ECO:0000256" key="1">
    <source>
        <dbReference type="SAM" id="Coils"/>
    </source>
</evidence>
<dbReference type="SMART" id="SM00052">
    <property type="entry name" value="EAL"/>
    <property type="match status" value="1"/>
</dbReference>
<dbReference type="InterPro" id="IPR000014">
    <property type="entry name" value="PAS"/>
</dbReference>
<name>A0A936ZA27_9HYPH</name>
<dbReference type="InterPro" id="IPR052155">
    <property type="entry name" value="Biofilm_reg_signaling"/>
</dbReference>
<gene>
    <name evidence="6" type="ORF">JKG68_07380</name>
</gene>
<dbReference type="CDD" id="cd01948">
    <property type="entry name" value="EAL"/>
    <property type="match status" value="1"/>
</dbReference>
<dbReference type="CDD" id="cd01949">
    <property type="entry name" value="GGDEF"/>
    <property type="match status" value="1"/>
</dbReference>
<sequence length="865" mass="95837">MPVPPTESGSPSWTEADRLAALRSFHVLDTEPEAAFDEITASAAHICNAPMALVSLVDDVRHWFKCEIGVGEREIPRGIGICGHTILQSGVFIVPDTTKDPRFADNPLVTGKPHLRFYAGAPLLTDDGLPLGTLCVLDDKPRPEGLTPEQSTALLDLARAVMAQLKLRQAEKAHEENEARLKRIIDAVPHIVWSALPDGRNDFHNRRWYEFSGLPLGSGLGDNWREALHPEDRDRTWAEWQHSLATGEPSETEYRLRHHSGEYRWALGRAVPLRNEQGDIERWLGTATDIDAAKQTEKALAESEERYRALIQASAAMVWRAAPDGSILEGWGWEDFSAQAPEGYEGHGWLNALHPDDRERVVAVWQELLEQGRSGAVEYRVLTRDNEYRWVVARGVPLKADDGSVREWVGTITDIHEEKQAEERLWWLANHDPLTQLPNRTLFQARLSKALAEAKQCQTAVSLLLIDLDDFKDVNDSFGHDAGDALLKETARRLSVMVTACDTAARLGGDEFAVLLTDPSLLDQGVAFAESLIKSLNQPVFSYAGQSIATRASIGMVVYPDHAAEPAELMKDADIALYRSKAAGRNRVTLYAPEMRAVATQRVALRREMREALSQDQIVPHYQPQVCLATGAIVGFEALARWHHPTQGLLTPSTFGAVFDDVELATLVGQRLIRTIAADMRNWLSSGLSFGRIAVNLSHAEFTQPGFAGDFLRTLDEAQVPAEYVEIEITEKVLLDGHFDAVSSALETFRKHRIKVALDDFGTGYASLTHLKRFPVDHLKIDRSFVQDLEHDPDDAAIVAAMVGLGRSLKLQITAEGVETAGQAQRLQGMGCEYAQGFYFSHPVAGLDVPDLIARSKQARQHRGA</sequence>
<dbReference type="Gene3D" id="3.20.20.450">
    <property type="entry name" value="EAL domain"/>
    <property type="match status" value="1"/>
</dbReference>
<dbReference type="PROSITE" id="PS50112">
    <property type="entry name" value="PAS"/>
    <property type="match status" value="1"/>
</dbReference>
<dbReference type="SUPFAM" id="SSF55073">
    <property type="entry name" value="Nucleotide cyclase"/>
    <property type="match status" value="1"/>
</dbReference>
<dbReference type="InterPro" id="IPR000700">
    <property type="entry name" value="PAS-assoc_C"/>
</dbReference>
<protein>
    <submittedName>
        <fullName evidence="6">EAL domain-containing protein</fullName>
    </submittedName>
</protein>
<evidence type="ECO:0000259" key="5">
    <source>
        <dbReference type="PROSITE" id="PS50887"/>
    </source>
</evidence>
<evidence type="ECO:0000313" key="6">
    <source>
        <dbReference type="EMBL" id="MBL0403780.1"/>
    </source>
</evidence>
<dbReference type="SUPFAM" id="SSF55785">
    <property type="entry name" value="PYP-like sensor domain (PAS domain)"/>
    <property type="match status" value="2"/>
</dbReference>
<feature type="coiled-coil region" evidence="1">
    <location>
        <begin position="160"/>
        <end position="187"/>
    </location>
</feature>
<dbReference type="PROSITE" id="PS50113">
    <property type="entry name" value="PAC"/>
    <property type="match status" value="2"/>
</dbReference>
<comment type="caution">
    <text evidence="6">The sequence shown here is derived from an EMBL/GenBank/DDBJ whole genome shotgun (WGS) entry which is preliminary data.</text>
</comment>
<evidence type="ECO:0000313" key="7">
    <source>
        <dbReference type="Proteomes" id="UP000605848"/>
    </source>
</evidence>
<dbReference type="SUPFAM" id="SSF55781">
    <property type="entry name" value="GAF domain-like"/>
    <property type="match status" value="1"/>
</dbReference>
<dbReference type="EMBL" id="JAEQMY010000008">
    <property type="protein sequence ID" value="MBL0403780.1"/>
    <property type="molecule type" value="Genomic_DNA"/>
</dbReference>
<keyword evidence="1" id="KW-0175">Coiled coil</keyword>
<dbReference type="SMART" id="SM00065">
    <property type="entry name" value="GAF"/>
    <property type="match status" value="1"/>
</dbReference>
<dbReference type="InterPro" id="IPR029787">
    <property type="entry name" value="Nucleotide_cyclase"/>
</dbReference>
<dbReference type="InterPro" id="IPR013655">
    <property type="entry name" value="PAS_fold_3"/>
</dbReference>
<dbReference type="InterPro" id="IPR000160">
    <property type="entry name" value="GGDEF_dom"/>
</dbReference>
<dbReference type="Pfam" id="PF00990">
    <property type="entry name" value="GGDEF"/>
    <property type="match status" value="1"/>
</dbReference>
<evidence type="ECO:0000259" key="2">
    <source>
        <dbReference type="PROSITE" id="PS50112"/>
    </source>
</evidence>
<proteinExistence type="predicted"/>
<dbReference type="FunFam" id="3.30.70.270:FF:000001">
    <property type="entry name" value="Diguanylate cyclase domain protein"/>
    <property type="match status" value="1"/>
</dbReference>
<evidence type="ECO:0000259" key="3">
    <source>
        <dbReference type="PROSITE" id="PS50113"/>
    </source>
</evidence>
<dbReference type="InterPro" id="IPR001633">
    <property type="entry name" value="EAL_dom"/>
</dbReference>
<dbReference type="Gene3D" id="3.30.450.40">
    <property type="match status" value="1"/>
</dbReference>
<feature type="domain" description="GGDEF" evidence="5">
    <location>
        <begin position="459"/>
        <end position="593"/>
    </location>
</feature>
<dbReference type="InterPro" id="IPR003018">
    <property type="entry name" value="GAF"/>
</dbReference>
<dbReference type="RefSeq" id="WP_202057523.1">
    <property type="nucleotide sequence ID" value="NZ_JAEQMY010000008.1"/>
</dbReference>
<dbReference type="CDD" id="cd00130">
    <property type="entry name" value="PAS"/>
    <property type="match status" value="2"/>
</dbReference>
<dbReference type="Pfam" id="PF01590">
    <property type="entry name" value="GAF"/>
    <property type="match status" value="1"/>
</dbReference>
<dbReference type="SMART" id="SM00091">
    <property type="entry name" value="PAS"/>
    <property type="match status" value="2"/>
</dbReference>
<dbReference type="Pfam" id="PF08447">
    <property type="entry name" value="PAS_3"/>
    <property type="match status" value="2"/>
</dbReference>
<dbReference type="Gene3D" id="3.30.70.270">
    <property type="match status" value="1"/>
</dbReference>
<organism evidence="6 7">
    <name type="scientific">Microvirga aerilata</name>
    <dbReference type="NCBI Taxonomy" id="670292"/>
    <lineage>
        <taxon>Bacteria</taxon>
        <taxon>Pseudomonadati</taxon>
        <taxon>Pseudomonadota</taxon>
        <taxon>Alphaproteobacteria</taxon>
        <taxon>Hyphomicrobiales</taxon>
        <taxon>Methylobacteriaceae</taxon>
        <taxon>Microvirga</taxon>
    </lineage>
</organism>
<feature type="domain" description="PAS" evidence="2">
    <location>
        <begin position="177"/>
        <end position="247"/>
    </location>
</feature>
<dbReference type="PROSITE" id="PS50887">
    <property type="entry name" value="GGDEF"/>
    <property type="match status" value="1"/>
</dbReference>
<dbReference type="GO" id="GO:0003824">
    <property type="term" value="F:catalytic activity"/>
    <property type="evidence" value="ECO:0007669"/>
    <property type="project" value="UniProtKB-ARBA"/>
</dbReference>
<dbReference type="NCBIfam" id="TIGR00254">
    <property type="entry name" value="GGDEF"/>
    <property type="match status" value="1"/>
</dbReference>
<dbReference type="NCBIfam" id="TIGR00229">
    <property type="entry name" value="sensory_box"/>
    <property type="match status" value="2"/>
</dbReference>
<accession>A0A936ZA27</accession>
<dbReference type="SUPFAM" id="SSF141868">
    <property type="entry name" value="EAL domain-like"/>
    <property type="match status" value="1"/>
</dbReference>
<dbReference type="InterPro" id="IPR035965">
    <property type="entry name" value="PAS-like_dom_sf"/>
</dbReference>
<dbReference type="InterPro" id="IPR035919">
    <property type="entry name" value="EAL_sf"/>
</dbReference>
<evidence type="ECO:0000259" key="4">
    <source>
        <dbReference type="PROSITE" id="PS50883"/>
    </source>
</evidence>
<reference evidence="6" key="1">
    <citation type="submission" date="2021-01" db="EMBL/GenBank/DDBJ databases">
        <title>Microvirga sp.</title>
        <authorList>
            <person name="Kim M.K."/>
        </authorList>
    </citation>
    <scope>NUCLEOTIDE SEQUENCE</scope>
    <source>
        <strain evidence="6">5420S-16</strain>
    </source>
</reference>
<dbReference type="Proteomes" id="UP000605848">
    <property type="component" value="Unassembled WGS sequence"/>
</dbReference>
<dbReference type="InterPro" id="IPR001610">
    <property type="entry name" value="PAC"/>
</dbReference>
<dbReference type="FunFam" id="3.30.450.20:FF:000099">
    <property type="entry name" value="Sensory box sensor histidine kinase"/>
    <property type="match status" value="2"/>
</dbReference>
<dbReference type="PANTHER" id="PTHR44757:SF2">
    <property type="entry name" value="BIOFILM ARCHITECTURE MAINTENANCE PROTEIN MBAA"/>
    <property type="match status" value="1"/>
</dbReference>
<dbReference type="SMART" id="SM00086">
    <property type="entry name" value="PAC"/>
    <property type="match status" value="2"/>
</dbReference>
<dbReference type="SMART" id="SM00267">
    <property type="entry name" value="GGDEF"/>
    <property type="match status" value="1"/>
</dbReference>
<dbReference type="PANTHER" id="PTHR44757">
    <property type="entry name" value="DIGUANYLATE CYCLASE DGCP"/>
    <property type="match status" value="1"/>
</dbReference>
<dbReference type="PROSITE" id="PS50883">
    <property type="entry name" value="EAL"/>
    <property type="match status" value="1"/>
</dbReference>
<feature type="domain" description="PAC" evidence="3">
    <location>
        <begin position="250"/>
        <end position="302"/>
    </location>
</feature>
<keyword evidence="7" id="KW-1185">Reference proteome</keyword>
<dbReference type="Pfam" id="PF00563">
    <property type="entry name" value="EAL"/>
    <property type="match status" value="1"/>
</dbReference>
<feature type="domain" description="EAL" evidence="4">
    <location>
        <begin position="602"/>
        <end position="857"/>
    </location>
</feature>
<dbReference type="InterPro" id="IPR029016">
    <property type="entry name" value="GAF-like_dom_sf"/>
</dbReference>
<dbReference type="AlphaFoldDB" id="A0A936ZA27"/>
<dbReference type="Gene3D" id="3.30.450.20">
    <property type="entry name" value="PAS domain"/>
    <property type="match status" value="2"/>
</dbReference>
<dbReference type="InterPro" id="IPR043128">
    <property type="entry name" value="Rev_trsase/Diguanyl_cyclase"/>
</dbReference>